<reference evidence="3 4" key="1">
    <citation type="submission" date="2024-10" db="EMBL/GenBank/DDBJ databases">
        <title>Updated reference genomes for cyclostephanoid diatoms.</title>
        <authorList>
            <person name="Roberts W.R."/>
            <person name="Alverson A.J."/>
        </authorList>
    </citation>
    <scope>NUCLEOTIDE SEQUENCE [LARGE SCALE GENOMIC DNA]</scope>
    <source>
        <strain evidence="3 4">AJA276-08</strain>
    </source>
</reference>
<protein>
    <recommendedName>
        <fullName evidence="2">BTB domain-containing protein</fullName>
    </recommendedName>
</protein>
<feature type="domain" description="BTB" evidence="2">
    <location>
        <begin position="54"/>
        <end position="178"/>
    </location>
</feature>
<proteinExistence type="predicted"/>
<evidence type="ECO:0000313" key="4">
    <source>
        <dbReference type="Proteomes" id="UP001530315"/>
    </source>
</evidence>
<dbReference type="SUPFAM" id="SSF54695">
    <property type="entry name" value="POZ domain"/>
    <property type="match status" value="2"/>
</dbReference>
<feature type="compositionally biased region" description="Low complexity" evidence="1">
    <location>
        <begin position="89"/>
        <end position="99"/>
    </location>
</feature>
<dbReference type="SMART" id="SM00225">
    <property type="entry name" value="BTB"/>
    <property type="match status" value="2"/>
</dbReference>
<name>A0ABD3NHN4_9STRA</name>
<keyword evidence="4" id="KW-1185">Reference proteome</keyword>
<feature type="region of interest" description="Disordered" evidence="1">
    <location>
        <begin position="88"/>
        <end position="127"/>
    </location>
</feature>
<dbReference type="PROSITE" id="PS50097">
    <property type="entry name" value="BTB"/>
    <property type="match status" value="1"/>
</dbReference>
<accession>A0ABD3NHN4</accession>
<sequence length="368" mass="40387">MLAADPLKRRRTDSDGDPAVTGGVPSSNRRHHLDDGASAMAAAPSSSYESDRHRPIDLDFGGAPFRVSRSTLVDNSSYFESLLSDRWRSSSSSSSSSSSPDEGKRRRRRRLDGSDGGTVSKGGPDADCGGDAIAHRAVTAAAGGGTLGVPAPIFVDQDPRAFELVLDYMRSRVAYLPPDDPYLCKKALLLAEYVGAHGLLVSVKAVAMRNIMRRDEYLGDESSEAATFDARFGGLRHAIERGILPVCYFPPGDDLRIRASDRTFHASKSTLIEKSGHFARFLTSNPQDYWKEEYISGENPDVMMVVLQMLTSPNSAFTTMTEKFHGVSGQNRQFRHFYVQAILTLLDGLQLPVDFRDNCVQTITHTLY</sequence>
<evidence type="ECO:0000256" key="1">
    <source>
        <dbReference type="SAM" id="MobiDB-lite"/>
    </source>
</evidence>
<organism evidence="3 4">
    <name type="scientific">Stephanodiscus triporus</name>
    <dbReference type="NCBI Taxonomy" id="2934178"/>
    <lineage>
        <taxon>Eukaryota</taxon>
        <taxon>Sar</taxon>
        <taxon>Stramenopiles</taxon>
        <taxon>Ochrophyta</taxon>
        <taxon>Bacillariophyta</taxon>
        <taxon>Coscinodiscophyceae</taxon>
        <taxon>Thalassiosirophycidae</taxon>
        <taxon>Stephanodiscales</taxon>
        <taxon>Stephanodiscaceae</taxon>
        <taxon>Stephanodiscus</taxon>
    </lineage>
</organism>
<dbReference type="AlphaFoldDB" id="A0ABD3NHN4"/>
<dbReference type="EMBL" id="JALLAZ020001416">
    <property type="protein sequence ID" value="KAL3775362.1"/>
    <property type="molecule type" value="Genomic_DNA"/>
</dbReference>
<gene>
    <name evidence="3" type="ORF">ACHAW5_006504</name>
</gene>
<evidence type="ECO:0000259" key="2">
    <source>
        <dbReference type="PROSITE" id="PS50097"/>
    </source>
</evidence>
<comment type="caution">
    <text evidence="3">The sequence shown here is derived from an EMBL/GenBank/DDBJ whole genome shotgun (WGS) entry which is preliminary data.</text>
</comment>
<dbReference type="InterPro" id="IPR011333">
    <property type="entry name" value="SKP1/BTB/POZ_sf"/>
</dbReference>
<feature type="compositionally biased region" description="Low complexity" evidence="1">
    <location>
        <begin position="37"/>
        <end position="48"/>
    </location>
</feature>
<dbReference type="Proteomes" id="UP001530315">
    <property type="component" value="Unassembled WGS sequence"/>
</dbReference>
<dbReference type="InterPro" id="IPR000210">
    <property type="entry name" value="BTB/POZ_dom"/>
</dbReference>
<evidence type="ECO:0000313" key="3">
    <source>
        <dbReference type="EMBL" id="KAL3775362.1"/>
    </source>
</evidence>
<feature type="region of interest" description="Disordered" evidence="1">
    <location>
        <begin position="1"/>
        <end position="63"/>
    </location>
</feature>
<dbReference type="Gene3D" id="3.30.710.10">
    <property type="entry name" value="Potassium Channel Kv1.1, Chain A"/>
    <property type="match status" value="1"/>
</dbReference>